<dbReference type="InterPro" id="IPR017853">
    <property type="entry name" value="GH"/>
</dbReference>
<comment type="subcellular location">
    <subcellularLocation>
        <location evidence="2">Secreted</location>
    </subcellularLocation>
</comment>
<accession>A0AAF0UMI8</accession>
<evidence type="ECO:0000256" key="2">
    <source>
        <dbReference type="ARBA" id="ARBA00004613"/>
    </source>
</evidence>
<dbReference type="PANTHER" id="PTHR31451">
    <property type="match status" value="1"/>
</dbReference>
<evidence type="ECO:0000256" key="1">
    <source>
        <dbReference type="ARBA" id="ARBA00001678"/>
    </source>
</evidence>
<dbReference type="InterPro" id="IPR045053">
    <property type="entry name" value="MAN-like"/>
</dbReference>
<name>A0AAF0UMI8_SOLVR</name>
<evidence type="ECO:0000313" key="12">
    <source>
        <dbReference type="EMBL" id="WMV49042.1"/>
    </source>
</evidence>
<feature type="transmembrane region" description="Helical" evidence="10">
    <location>
        <begin position="217"/>
        <end position="235"/>
    </location>
</feature>
<evidence type="ECO:0000256" key="4">
    <source>
        <dbReference type="ARBA" id="ARBA00012706"/>
    </source>
</evidence>
<keyword evidence="8" id="KW-0326">Glycosidase</keyword>
<protein>
    <recommendedName>
        <fullName evidence="4">mannan endo-1,4-beta-mannosidase</fullName>
        <ecNumber evidence="4">3.2.1.78</ecNumber>
    </recommendedName>
</protein>
<dbReference type="SUPFAM" id="SSF51445">
    <property type="entry name" value="(Trans)glycosidases"/>
    <property type="match status" value="1"/>
</dbReference>
<dbReference type="InterPro" id="IPR001547">
    <property type="entry name" value="Glyco_hydro_5"/>
</dbReference>
<evidence type="ECO:0000256" key="10">
    <source>
        <dbReference type="SAM" id="Phobius"/>
    </source>
</evidence>
<evidence type="ECO:0000313" key="13">
    <source>
        <dbReference type="Proteomes" id="UP001234989"/>
    </source>
</evidence>
<keyword evidence="6" id="KW-0732">Signal</keyword>
<dbReference type="Pfam" id="PF26410">
    <property type="entry name" value="GH5_mannosidase"/>
    <property type="match status" value="1"/>
</dbReference>
<evidence type="ECO:0000256" key="9">
    <source>
        <dbReference type="SAM" id="MobiDB-lite"/>
    </source>
</evidence>
<feature type="transmembrane region" description="Helical" evidence="10">
    <location>
        <begin position="137"/>
        <end position="161"/>
    </location>
</feature>
<evidence type="ECO:0000256" key="3">
    <source>
        <dbReference type="ARBA" id="ARBA00005641"/>
    </source>
</evidence>
<keyword evidence="10" id="KW-0472">Membrane</keyword>
<dbReference type="PANTHER" id="PTHR31451:SF45">
    <property type="entry name" value="MANNAN ENDO-1,4-BETA-MANNOSIDASE 2"/>
    <property type="match status" value="1"/>
</dbReference>
<feature type="transmembrane region" description="Helical" evidence="10">
    <location>
        <begin position="38"/>
        <end position="64"/>
    </location>
</feature>
<evidence type="ECO:0000259" key="11">
    <source>
        <dbReference type="Pfam" id="PF26410"/>
    </source>
</evidence>
<evidence type="ECO:0000256" key="5">
    <source>
        <dbReference type="ARBA" id="ARBA00022525"/>
    </source>
</evidence>
<dbReference type="Gene3D" id="3.20.20.80">
    <property type="entry name" value="Glycosidases"/>
    <property type="match status" value="1"/>
</dbReference>
<dbReference type="EMBL" id="CP133621">
    <property type="protein sequence ID" value="WMV49042.1"/>
    <property type="molecule type" value="Genomic_DNA"/>
</dbReference>
<dbReference type="GO" id="GO:0005576">
    <property type="term" value="C:extracellular region"/>
    <property type="evidence" value="ECO:0007669"/>
    <property type="project" value="UniProtKB-SubCell"/>
</dbReference>
<dbReference type="FunFam" id="3.20.20.80:FF:000012">
    <property type="entry name" value="Mannan endo-1,4-beta-mannosidase 6"/>
    <property type="match status" value="1"/>
</dbReference>
<keyword evidence="7" id="KW-0378">Hydrolase</keyword>
<organism evidence="12 13">
    <name type="scientific">Solanum verrucosum</name>
    <dbReference type="NCBI Taxonomy" id="315347"/>
    <lineage>
        <taxon>Eukaryota</taxon>
        <taxon>Viridiplantae</taxon>
        <taxon>Streptophyta</taxon>
        <taxon>Embryophyta</taxon>
        <taxon>Tracheophyta</taxon>
        <taxon>Spermatophyta</taxon>
        <taxon>Magnoliopsida</taxon>
        <taxon>eudicotyledons</taxon>
        <taxon>Gunneridae</taxon>
        <taxon>Pentapetalae</taxon>
        <taxon>asterids</taxon>
        <taxon>lamiids</taxon>
        <taxon>Solanales</taxon>
        <taxon>Solanaceae</taxon>
        <taxon>Solanoideae</taxon>
        <taxon>Solaneae</taxon>
        <taxon>Solanum</taxon>
    </lineage>
</organism>
<keyword evidence="13" id="KW-1185">Reference proteome</keyword>
<keyword evidence="10" id="KW-1133">Transmembrane helix</keyword>
<feature type="transmembrane region" description="Helical" evidence="10">
    <location>
        <begin position="84"/>
        <end position="116"/>
    </location>
</feature>
<comment type="catalytic activity">
    <reaction evidence="1">
        <text>Random hydrolysis of (1-&gt;4)-beta-D-mannosidic linkages in mannans, galactomannans and glucomannans.</text>
        <dbReference type="EC" id="3.2.1.78"/>
    </reaction>
</comment>
<feature type="domain" description="Glycoside hydrolase family 5" evidence="11">
    <location>
        <begin position="251"/>
        <end position="589"/>
    </location>
</feature>
<dbReference type="EC" id="3.2.1.78" evidence="4"/>
<dbReference type="GO" id="GO:0000272">
    <property type="term" value="P:polysaccharide catabolic process"/>
    <property type="evidence" value="ECO:0007669"/>
    <property type="project" value="InterPro"/>
</dbReference>
<comment type="similarity">
    <text evidence="3">Belongs to the glycosyl hydrolase 5 (cellulase A) family.</text>
</comment>
<keyword evidence="5" id="KW-0964">Secreted</keyword>
<proteinExistence type="inferred from homology"/>
<dbReference type="GO" id="GO:0016985">
    <property type="term" value="F:mannan endo-1,4-beta-mannosidase activity"/>
    <property type="evidence" value="ECO:0007669"/>
    <property type="project" value="UniProtKB-EC"/>
</dbReference>
<evidence type="ECO:0000256" key="8">
    <source>
        <dbReference type="ARBA" id="ARBA00023295"/>
    </source>
</evidence>
<evidence type="ECO:0000256" key="7">
    <source>
        <dbReference type="ARBA" id="ARBA00022801"/>
    </source>
</evidence>
<evidence type="ECO:0000256" key="6">
    <source>
        <dbReference type="ARBA" id="ARBA00022729"/>
    </source>
</evidence>
<dbReference type="Proteomes" id="UP001234989">
    <property type="component" value="Chromosome 10"/>
</dbReference>
<sequence>MAETKQQEEEPPLFPPSSTSSSSFMLLLKKLMSKRRTWVFLFLTVYTILLSISWNFLNSVLSWYESTMKLTPTSALYGSMILGLAFGVLSIVAALIVVVPATLVTWITILVLLTFAGKGRRDLVMEGKKLTAEITGFVVRVLIREGNLVAVICAILGYFALVRRNKEDVPYIGGAKEIPAFSQVGSPKSLLHFFPFLPFLEMVQSPMSRKLARNGGLLYPVIGFALFVTFLYLAFGDLWGFNFNREEIKLSFVERNGTQFFVDGKAFYINGWNSYWLMDHAVDYSNRPRIKEILQAGAKMGLTVCRTWAFNDGGYNALQISPGRFDERVFRALDHVIAEARKNGIRLMLSLVNNLHAFGGKTEYVKWAEKEGVALSSSNDSFFYDPTIRRYFKNYVKTVLTRRNIYTGIEYRDDPTIFAWELINEPRCMTDPSGDTLQDWIEEMSTFVKSIDRKHLLTVGLEGFYGRKSPKRSSGNPEFWAADLGSDFIRNSMLSTIDFASVHVYPDHWFHDKNFEEKLKFAAKWMLSHIEDGDKELRKPIMFTEFGLSNENEDFEPAQRDRFYKMVLDFIYKSAKRNRSGAGSFFWQFLVEGMELYNDDFGIVPWERPSTYQLITEQSCRLAKEHGFWVKLDPESSPDVGTG</sequence>
<reference evidence="12" key="1">
    <citation type="submission" date="2023-08" db="EMBL/GenBank/DDBJ databases">
        <title>A de novo genome assembly of Solanum verrucosum Schlechtendal, a Mexican diploid species geographically isolated from the other diploid A-genome species in potato relatives.</title>
        <authorList>
            <person name="Hosaka K."/>
        </authorList>
    </citation>
    <scope>NUCLEOTIDE SEQUENCE</scope>
    <source>
        <tissue evidence="12">Young leaves</tissue>
    </source>
</reference>
<keyword evidence="10" id="KW-0812">Transmembrane</keyword>
<dbReference type="AlphaFoldDB" id="A0AAF0UMI8"/>
<gene>
    <name evidence="12" type="ORF">MTR67_042427</name>
</gene>
<feature type="region of interest" description="Disordered" evidence="9">
    <location>
        <begin position="1"/>
        <end position="21"/>
    </location>
</feature>